<dbReference type="PANTHER" id="PTHR11360">
    <property type="entry name" value="MONOCARBOXYLATE TRANSPORTER"/>
    <property type="match status" value="1"/>
</dbReference>
<evidence type="ECO:0000256" key="1">
    <source>
        <dbReference type="ARBA" id="ARBA00004141"/>
    </source>
</evidence>
<feature type="transmembrane region" description="Helical" evidence="3">
    <location>
        <begin position="129"/>
        <end position="148"/>
    </location>
</feature>
<proteinExistence type="inferred from homology"/>
<comment type="subcellular location">
    <subcellularLocation>
        <location evidence="1">Membrane</location>
        <topology evidence="1">Multi-pass membrane protein</topology>
    </subcellularLocation>
</comment>
<accession>A0A0D2HKX5</accession>
<feature type="transmembrane region" description="Helical" evidence="3">
    <location>
        <begin position="259"/>
        <end position="283"/>
    </location>
</feature>
<feature type="transmembrane region" description="Helical" evidence="3">
    <location>
        <begin position="289"/>
        <end position="310"/>
    </location>
</feature>
<evidence type="ECO:0000313" key="4">
    <source>
        <dbReference type="EMBL" id="KIW93918.1"/>
    </source>
</evidence>
<reference evidence="4" key="1">
    <citation type="submission" date="2015-01" db="EMBL/GenBank/DDBJ databases">
        <title>The Genome Sequence of Cladophialophora bantiana CBS 173.52.</title>
        <authorList>
            <consortium name="The Broad Institute Genomics Platform"/>
            <person name="Cuomo C."/>
            <person name="de Hoog S."/>
            <person name="Gorbushina A."/>
            <person name="Stielow B."/>
            <person name="Teixiera M."/>
            <person name="Abouelleil A."/>
            <person name="Chapman S.B."/>
            <person name="Priest M."/>
            <person name="Young S.K."/>
            <person name="Wortman J."/>
            <person name="Nusbaum C."/>
            <person name="Birren B."/>
        </authorList>
    </citation>
    <scope>NUCLEOTIDE SEQUENCE [LARGE SCALE GENOMIC DNA]</scope>
    <source>
        <strain evidence="4">CBS 173.52</strain>
    </source>
</reference>
<feature type="transmembrane region" description="Helical" evidence="3">
    <location>
        <begin position="382"/>
        <end position="401"/>
    </location>
</feature>
<organism evidence="4 5">
    <name type="scientific">Cladophialophora bantiana (strain ATCC 10958 / CBS 173.52 / CDC B-1940 / NIH 8579)</name>
    <name type="common">Xylohypha bantiana</name>
    <dbReference type="NCBI Taxonomy" id="1442370"/>
    <lineage>
        <taxon>Eukaryota</taxon>
        <taxon>Fungi</taxon>
        <taxon>Dikarya</taxon>
        <taxon>Ascomycota</taxon>
        <taxon>Pezizomycotina</taxon>
        <taxon>Eurotiomycetes</taxon>
        <taxon>Chaetothyriomycetidae</taxon>
        <taxon>Chaetothyriales</taxon>
        <taxon>Herpotrichiellaceae</taxon>
        <taxon>Cladophialophora</taxon>
    </lineage>
</organism>
<keyword evidence="3" id="KW-0812">Transmembrane</keyword>
<keyword evidence="3" id="KW-1133">Transmembrane helix</keyword>
<dbReference type="GeneID" id="27698161"/>
<dbReference type="GO" id="GO:0022857">
    <property type="term" value="F:transmembrane transporter activity"/>
    <property type="evidence" value="ECO:0007669"/>
    <property type="project" value="InterPro"/>
</dbReference>
<dbReference type="PANTHER" id="PTHR11360:SF315">
    <property type="entry name" value="TRANSPORTER MCH2-RELATED"/>
    <property type="match status" value="1"/>
</dbReference>
<dbReference type="InterPro" id="IPR050327">
    <property type="entry name" value="Proton-linked_MCT"/>
</dbReference>
<dbReference type="EMBL" id="KN846986">
    <property type="protein sequence ID" value="KIW93918.1"/>
    <property type="molecule type" value="Genomic_DNA"/>
</dbReference>
<dbReference type="Pfam" id="PF07690">
    <property type="entry name" value="MFS_1"/>
    <property type="match status" value="2"/>
</dbReference>
<protein>
    <recommendedName>
        <fullName evidence="6">Major facilitator superfamily (MFS) profile domain-containing protein</fullName>
    </recommendedName>
</protein>
<evidence type="ECO:0000313" key="5">
    <source>
        <dbReference type="Proteomes" id="UP000053789"/>
    </source>
</evidence>
<sequence length="481" mass="51192">MSISANGQGMSNTEILELVGSDGTQSHVFEESSLSQLEANPPQDAVSAEDVPPNGGYGWVCTACVFLINAHTWGLNSAWGIFLAHYLSDPAFQQASHLEYALIGGLSISQSLLSAPVVNISTRHLGMRITLLIGTVLVFVALFGASYATEIWHLFLTQGVCFGWAMGLLYIPATAVLPQWFSTRRSLAMGIASSGAGLGGLAYNLAAGGIVQSLGMNWAYRILAFCGLAVNGACSLLLKDRNKAVQPLQNAFNYREYGHIEVILVVIWGVLTELGYIVLLYSLPNYATSIGLTAGQGSVVGAVLNLGLGVGRPVIGYYSDAFGRINMAAIMTALCGVLCLALWVPAKSYGVLIAFALTSGCVCGIFWNTVTPVTAEVVGLKRLPSSFGVICLSLVVPTTFAEPIALEMVSASGYLSSQIFVGCMFLLAAASTWVLRSWKINQVELKAAREQGISSPGAASQTRMDHGYWLTPQRLLWLGRV</sequence>
<comment type="similarity">
    <text evidence="2">Belongs to the major facilitator superfamily. Monocarboxylate porter (TC 2.A.1.13) family.</text>
</comment>
<evidence type="ECO:0000256" key="3">
    <source>
        <dbReference type="SAM" id="Phobius"/>
    </source>
</evidence>
<dbReference type="Proteomes" id="UP000053789">
    <property type="component" value="Unassembled WGS sequence"/>
</dbReference>
<dbReference type="InterPro" id="IPR036259">
    <property type="entry name" value="MFS_trans_sf"/>
</dbReference>
<dbReference type="InterPro" id="IPR011701">
    <property type="entry name" value="MFS"/>
</dbReference>
<dbReference type="GO" id="GO:0016020">
    <property type="term" value="C:membrane"/>
    <property type="evidence" value="ECO:0007669"/>
    <property type="project" value="UniProtKB-SubCell"/>
</dbReference>
<dbReference type="VEuPathDB" id="FungiDB:Z519_05233"/>
<evidence type="ECO:0008006" key="6">
    <source>
        <dbReference type="Google" id="ProtNLM"/>
    </source>
</evidence>
<feature type="transmembrane region" description="Helical" evidence="3">
    <location>
        <begin position="218"/>
        <end position="238"/>
    </location>
</feature>
<gene>
    <name evidence="4" type="ORF">Z519_05233</name>
</gene>
<dbReference type="OrthoDB" id="6499973at2759"/>
<dbReference type="AlphaFoldDB" id="A0A0D2HKX5"/>
<feature type="transmembrane region" description="Helical" evidence="3">
    <location>
        <begin position="154"/>
        <end position="175"/>
    </location>
</feature>
<feature type="transmembrane region" description="Helical" evidence="3">
    <location>
        <begin position="413"/>
        <end position="435"/>
    </location>
</feature>
<feature type="transmembrane region" description="Helical" evidence="3">
    <location>
        <begin position="187"/>
        <end position="206"/>
    </location>
</feature>
<keyword evidence="5" id="KW-1185">Reference proteome</keyword>
<feature type="transmembrane region" description="Helical" evidence="3">
    <location>
        <begin position="349"/>
        <end position="370"/>
    </location>
</feature>
<keyword evidence="3" id="KW-0472">Membrane</keyword>
<dbReference type="SUPFAM" id="SSF103473">
    <property type="entry name" value="MFS general substrate transporter"/>
    <property type="match status" value="1"/>
</dbReference>
<name>A0A0D2HKX5_CLAB1</name>
<dbReference type="Gene3D" id="1.20.1250.20">
    <property type="entry name" value="MFS general substrate transporter like domains"/>
    <property type="match status" value="2"/>
</dbReference>
<feature type="transmembrane region" description="Helical" evidence="3">
    <location>
        <begin position="322"/>
        <end position="343"/>
    </location>
</feature>
<dbReference type="HOGENOM" id="CLU_001265_1_2_1"/>
<dbReference type="RefSeq" id="XP_016620587.1">
    <property type="nucleotide sequence ID" value="XM_016762974.1"/>
</dbReference>
<evidence type="ECO:0000256" key="2">
    <source>
        <dbReference type="ARBA" id="ARBA00006727"/>
    </source>
</evidence>